<dbReference type="EMBL" id="NIRS01000002">
    <property type="protein sequence ID" value="PPK39023.1"/>
    <property type="molecule type" value="Genomic_DNA"/>
</dbReference>
<dbReference type="Gene3D" id="1.20.1290.10">
    <property type="entry name" value="AhpD-like"/>
    <property type="match status" value="1"/>
</dbReference>
<keyword evidence="2" id="KW-1185">Reference proteome</keyword>
<evidence type="ECO:0000313" key="1">
    <source>
        <dbReference type="EMBL" id="PPK39023.1"/>
    </source>
</evidence>
<dbReference type="PANTHER" id="PTHR34846">
    <property type="entry name" value="4-CARBOXYMUCONOLACTONE DECARBOXYLASE FAMILY PROTEIN (AFU_ORTHOLOGUE AFUA_6G11590)"/>
    <property type="match status" value="1"/>
</dbReference>
<dbReference type="Proteomes" id="UP000238541">
    <property type="component" value="Unassembled WGS sequence"/>
</dbReference>
<dbReference type="AlphaFoldDB" id="A0A2S6FNQ2"/>
<organism evidence="1 2">
    <name type="scientific">Pseudomonas laurylsulfatiphila</name>
    <dbReference type="NCBI Taxonomy" id="2011015"/>
    <lineage>
        <taxon>Bacteria</taxon>
        <taxon>Pseudomonadati</taxon>
        <taxon>Pseudomonadota</taxon>
        <taxon>Gammaproteobacteria</taxon>
        <taxon>Pseudomonadales</taxon>
        <taxon>Pseudomonadaceae</taxon>
        <taxon>Pseudomonas</taxon>
    </lineage>
</organism>
<evidence type="ECO:0000313" key="2">
    <source>
        <dbReference type="Proteomes" id="UP000238541"/>
    </source>
</evidence>
<comment type="caution">
    <text evidence="1">The sequence shown here is derived from an EMBL/GenBank/DDBJ whole genome shotgun (WGS) entry which is preliminary data.</text>
</comment>
<gene>
    <name evidence="1" type="ORF">CD175_05865</name>
</gene>
<protein>
    <submittedName>
        <fullName evidence="1">4-carboxymuconolactone decarboxylase</fullName>
    </submittedName>
</protein>
<dbReference type="RefSeq" id="WP_104448112.1">
    <property type="nucleotide sequence ID" value="NZ_JBLZZR010000218.1"/>
</dbReference>
<reference evidence="2" key="1">
    <citation type="submission" date="2017-06" db="EMBL/GenBank/DDBJ databases">
        <authorList>
            <person name="Furmanczyk E.M."/>
        </authorList>
    </citation>
    <scope>NUCLEOTIDE SEQUENCE [LARGE SCALE GENOMIC DNA]</scope>
    <source>
        <strain evidence="2">AP3_16</strain>
    </source>
</reference>
<dbReference type="PANTHER" id="PTHR34846:SF11">
    <property type="entry name" value="4-CARBOXYMUCONOLACTONE DECARBOXYLASE FAMILY PROTEIN (AFU_ORTHOLOGUE AFUA_6G11590)"/>
    <property type="match status" value="1"/>
</dbReference>
<accession>A0A2S6FNQ2</accession>
<sequence length="199" mass="22342">MAIQSRLTPLDEAQMNEAQRAVLNEILNGPRGNLDGPFLAWIHSPELANHAQRLGAFCRYGTRLELRLTELAILYTAAWWQSQAEWQIHEPIARSAGLTDPIIEALRQQSFPPFTRADELLVYRVGKSLYEARRVDDLLYADAVKAFGEPAVVELIGVFGYYALVAMTLNVFAVRRDSDAPLPFDEPAEGRSAEQKTSR</sequence>
<dbReference type="InterPro" id="IPR029032">
    <property type="entry name" value="AhpD-like"/>
</dbReference>
<dbReference type="SUPFAM" id="SSF69118">
    <property type="entry name" value="AhpD-like"/>
    <property type="match status" value="1"/>
</dbReference>
<proteinExistence type="predicted"/>
<name>A0A2S6FNQ2_9PSED</name>